<evidence type="ECO:0000256" key="1">
    <source>
        <dbReference type="ARBA" id="ARBA00004141"/>
    </source>
</evidence>
<dbReference type="PANTHER" id="PTHR30477">
    <property type="entry name" value="ABC-TRANSPORTER METAL-BINDING PROTEIN"/>
    <property type="match status" value="1"/>
</dbReference>
<evidence type="ECO:0000313" key="9">
    <source>
        <dbReference type="Proteomes" id="UP000741863"/>
    </source>
</evidence>
<evidence type="ECO:0000256" key="6">
    <source>
        <dbReference type="RuleBase" id="RU003943"/>
    </source>
</evidence>
<comment type="similarity">
    <text evidence="2 6">Belongs to the ABC-3 integral membrane protein family.</text>
</comment>
<feature type="transmembrane region" description="Helical" evidence="7">
    <location>
        <begin position="141"/>
        <end position="159"/>
    </location>
</feature>
<dbReference type="InterPro" id="IPR037294">
    <property type="entry name" value="ABC_BtuC-like"/>
</dbReference>
<dbReference type="EMBL" id="JAFBEC010000008">
    <property type="protein sequence ID" value="MBM7633730.1"/>
    <property type="molecule type" value="Genomic_DNA"/>
</dbReference>
<dbReference type="PANTHER" id="PTHR30477:SF22">
    <property type="entry name" value="METAL ABC TRANSPORTER PERMEASE"/>
    <property type="match status" value="1"/>
</dbReference>
<feature type="transmembrane region" description="Helical" evidence="7">
    <location>
        <begin position="14"/>
        <end position="34"/>
    </location>
</feature>
<keyword evidence="3 6" id="KW-0812">Transmembrane</keyword>
<evidence type="ECO:0000256" key="2">
    <source>
        <dbReference type="ARBA" id="ARBA00008034"/>
    </source>
</evidence>
<organism evidence="8 9">
    <name type="scientific">Geomicrobium sediminis</name>
    <dbReference type="NCBI Taxonomy" id="1347788"/>
    <lineage>
        <taxon>Bacteria</taxon>
        <taxon>Bacillati</taxon>
        <taxon>Bacillota</taxon>
        <taxon>Bacilli</taxon>
        <taxon>Bacillales</taxon>
        <taxon>Geomicrobium</taxon>
    </lineage>
</organism>
<dbReference type="RefSeq" id="WP_204698442.1">
    <property type="nucleotide sequence ID" value="NZ_JAFBEC010000008.1"/>
</dbReference>
<feature type="transmembrane region" description="Helical" evidence="7">
    <location>
        <begin position="46"/>
        <end position="65"/>
    </location>
</feature>
<protein>
    <submittedName>
        <fullName evidence="8">Zinc transport system permease protein</fullName>
    </submittedName>
</protein>
<proteinExistence type="inferred from homology"/>
<comment type="caution">
    <text evidence="8">The sequence shown here is derived from an EMBL/GenBank/DDBJ whole genome shotgun (WGS) entry which is preliminary data.</text>
</comment>
<accession>A0ABS2PF88</accession>
<evidence type="ECO:0000256" key="4">
    <source>
        <dbReference type="ARBA" id="ARBA00022989"/>
    </source>
</evidence>
<dbReference type="Proteomes" id="UP000741863">
    <property type="component" value="Unassembled WGS sequence"/>
</dbReference>
<name>A0ABS2PF88_9BACL</name>
<dbReference type="InterPro" id="IPR001626">
    <property type="entry name" value="ABC_TroCD"/>
</dbReference>
<keyword evidence="9" id="KW-1185">Reference proteome</keyword>
<reference evidence="8 9" key="1">
    <citation type="submission" date="2021-01" db="EMBL/GenBank/DDBJ databases">
        <title>Genomic Encyclopedia of Type Strains, Phase IV (KMG-IV): sequencing the most valuable type-strain genomes for metagenomic binning, comparative biology and taxonomic classification.</title>
        <authorList>
            <person name="Goeker M."/>
        </authorList>
    </citation>
    <scope>NUCLEOTIDE SEQUENCE [LARGE SCALE GENOMIC DNA]</scope>
    <source>
        <strain evidence="8 9">DSM 25540</strain>
    </source>
</reference>
<feature type="transmembrane region" description="Helical" evidence="7">
    <location>
        <begin position="100"/>
        <end position="121"/>
    </location>
</feature>
<dbReference type="CDD" id="cd06550">
    <property type="entry name" value="TM_ABC_iron-siderophores_like"/>
    <property type="match status" value="1"/>
</dbReference>
<keyword evidence="6" id="KW-0813">Transport</keyword>
<dbReference type="Pfam" id="PF00950">
    <property type="entry name" value="ABC-3"/>
    <property type="match status" value="1"/>
</dbReference>
<evidence type="ECO:0000256" key="5">
    <source>
        <dbReference type="ARBA" id="ARBA00023136"/>
    </source>
</evidence>
<comment type="subcellular location">
    <subcellularLocation>
        <location evidence="6">Cell membrane</location>
        <topology evidence="6">Multi-pass membrane protein</topology>
    </subcellularLocation>
    <subcellularLocation>
        <location evidence="1">Membrane</location>
        <topology evidence="1">Multi-pass membrane protein</topology>
    </subcellularLocation>
</comment>
<keyword evidence="5 7" id="KW-0472">Membrane</keyword>
<dbReference type="SUPFAM" id="SSF81345">
    <property type="entry name" value="ABC transporter involved in vitamin B12 uptake, BtuC"/>
    <property type="match status" value="1"/>
</dbReference>
<dbReference type="Gene3D" id="1.10.3470.10">
    <property type="entry name" value="ABC transporter involved in vitamin B12 uptake, BtuC"/>
    <property type="match status" value="1"/>
</dbReference>
<feature type="transmembrane region" description="Helical" evidence="7">
    <location>
        <begin position="180"/>
        <end position="198"/>
    </location>
</feature>
<sequence length="286" mass="31249">MIDVFFQYDFLRNALIAGVLIGLIAPMLGVFLVVKRMSLVADALSHITLTGIALHLLLANFFAIFSLYDPIYMGMVFAVIGSLFINQLRTVYGHFKELAIPIILSAGVGLAVIFISLADGFNTDLYSYLFGSVAAVGSNDLMTIIIIAVIVLVLLFVFYKEWFFLSFDEEQAAISGLKGKWLELLFSILVALVIAASIRIVGILLVSALMTLPVASAMQWAKSFKQMFVYAAIFGQISVLSGIFLGFHLDLAPGGVIVVFAVIILLLSLLKNKIVKASLNRNVQNR</sequence>
<evidence type="ECO:0000256" key="3">
    <source>
        <dbReference type="ARBA" id="ARBA00022692"/>
    </source>
</evidence>
<gene>
    <name evidence="8" type="ORF">JOD17_002826</name>
</gene>
<feature type="transmembrane region" description="Helical" evidence="7">
    <location>
        <begin position="251"/>
        <end position="270"/>
    </location>
</feature>
<feature type="transmembrane region" description="Helical" evidence="7">
    <location>
        <begin position="71"/>
        <end position="88"/>
    </location>
</feature>
<keyword evidence="4 7" id="KW-1133">Transmembrane helix</keyword>
<evidence type="ECO:0000256" key="7">
    <source>
        <dbReference type="SAM" id="Phobius"/>
    </source>
</evidence>
<evidence type="ECO:0000313" key="8">
    <source>
        <dbReference type="EMBL" id="MBM7633730.1"/>
    </source>
</evidence>